<accession>A0A2Z6IBC2</accession>
<evidence type="ECO:0000313" key="2">
    <source>
        <dbReference type="EMBL" id="BBF23230.1"/>
    </source>
</evidence>
<evidence type="ECO:0000256" key="1">
    <source>
        <dbReference type="SAM" id="MobiDB-lite"/>
    </source>
</evidence>
<feature type="compositionally biased region" description="Acidic residues" evidence="1">
    <location>
        <begin position="15"/>
        <end position="29"/>
    </location>
</feature>
<proteinExistence type="predicted"/>
<dbReference type="EMBL" id="AP018786">
    <property type="protein sequence ID" value="BBF23230.1"/>
    <property type="molecule type" value="Genomic_DNA"/>
</dbReference>
<organism evidence="2 3">
    <name type="scientific">Sutterella megalosphaeroides</name>
    <dbReference type="NCBI Taxonomy" id="2494234"/>
    <lineage>
        <taxon>Bacteria</taxon>
        <taxon>Pseudomonadati</taxon>
        <taxon>Pseudomonadota</taxon>
        <taxon>Betaproteobacteria</taxon>
        <taxon>Burkholderiales</taxon>
        <taxon>Sutterellaceae</taxon>
        <taxon>Sutterella</taxon>
    </lineage>
</organism>
<dbReference type="RefSeq" id="WP_120176857.1">
    <property type="nucleotide sequence ID" value="NZ_AP018786.1"/>
</dbReference>
<dbReference type="AlphaFoldDB" id="A0A2Z6IBC2"/>
<dbReference type="OrthoDB" id="7846879at2"/>
<dbReference type="KEGG" id="sutt:SUTMEG_11210"/>
<protein>
    <submittedName>
        <fullName evidence="2">Uncharacterized protein</fullName>
    </submittedName>
</protein>
<evidence type="ECO:0000313" key="3">
    <source>
        <dbReference type="Proteomes" id="UP000271003"/>
    </source>
</evidence>
<name>A0A2Z6IBC2_9BURK</name>
<feature type="region of interest" description="Disordered" evidence="1">
    <location>
        <begin position="14"/>
        <end position="34"/>
    </location>
</feature>
<gene>
    <name evidence="2" type="ORF">SUTMEG_11210</name>
</gene>
<sequence length="94" mass="10719">MDFRKFANVKRADLENEDELDKTEDEAEEPAQGFSSMRELYDALDIGDGGPVYLSDGVWLYPTVRSKTEENFGTIRPARFRSKPVRMRTARGNG</sequence>
<keyword evidence="3" id="KW-1185">Reference proteome</keyword>
<dbReference type="Proteomes" id="UP000271003">
    <property type="component" value="Chromosome"/>
</dbReference>
<reference evidence="2 3" key="1">
    <citation type="journal article" date="2018" name="Int. J. Syst. Evol. Microbiol.">
        <title>Mesosutterella multiformis gen. nov., sp. nov., a member of the family Sutterellaceae and Sutterella megalosphaeroides sp. nov., isolated from human faeces.</title>
        <authorList>
            <person name="Sakamoto M."/>
            <person name="Ikeyama N."/>
            <person name="Kunihiro T."/>
            <person name="Iino T."/>
            <person name="Yuki M."/>
            <person name="Ohkuma M."/>
        </authorList>
    </citation>
    <scope>NUCLEOTIDE SEQUENCE [LARGE SCALE GENOMIC DNA]</scope>
    <source>
        <strain evidence="2 3">6FBBBH3</strain>
    </source>
</reference>